<evidence type="ECO:0000313" key="6">
    <source>
        <dbReference type="EMBL" id="QQD25099.1"/>
    </source>
</evidence>
<dbReference type="Pfam" id="PF00126">
    <property type="entry name" value="HTH_1"/>
    <property type="match status" value="1"/>
</dbReference>
<comment type="similarity">
    <text evidence="1">Belongs to the LysR transcriptional regulatory family.</text>
</comment>
<keyword evidence="4" id="KW-0804">Transcription</keyword>
<gene>
    <name evidence="6" type="ORF">GJQ55_11720</name>
</gene>
<evidence type="ECO:0000259" key="5">
    <source>
        <dbReference type="PROSITE" id="PS50931"/>
    </source>
</evidence>
<organism evidence="6 7">
    <name type="scientific">Venatoribacter cucullus</name>
    <dbReference type="NCBI Taxonomy" id="2661630"/>
    <lineage>
        <taxon>Bacteria</taxon>
        <taxon>Pseudomonadati</taxon>
        <taxon>Pseudomonadota</taxon>
        <taxon>Gammaproteobacteria</taxon>
        <taxon>Oceanospirillales</taxon>
        <taxon>Oceanospirillaceae</taxon>
        <taxon>Venatoribacter</taxon>
    </lineage>
</organism>
<keyword evidence="2" id="KW-0805">Transcription regulation</keyword>
<dbReference type="SUPFAM" id="SSF46785">
    <property type="entry name" value="Winged helix' DNA-binding domain"/>
    <property type="match status" value="1"/>
</dbReference>
<dbReference type="GO" id="GO:0003700">
    <property type="term" value="F:DNA-binding transcription factor activity"/>
    <property type="evidence" value="ECO:0007669"/>
    <property type="project" value="InterPro"/>
</dbReference>
<dbReference type="KEGG" id="vcw:GJQ55_11720"/>
<reference evidence="6 7" key="1">
    <citation type="submission" date="2019-11" db="EMBL/GenBank/DDBJ databases">
        <title>Venatorbacter sp. nov. a predator of Campylobacter and other Gram-negative bacteria.</title>
        <authorList>
            <person name="Saeedi A."/>
            <person name="Cummings N.J."/>
            <person name="Connerton I.F."/>
            <person name="Connerton P.L."/>
        </authorList>
    </citation>
    <scope>NUCLEOTIDE SEQUENCE [LARGE SCALE GENOMIC DNA]</scope>
    <source>
        <strain evidence="6">XL5</strain>
    </source>
</reference>
<accession>A0A9X7V3R6</accession>
<dbReference type="Gene3D" id="1.10.10.10">
    <property type="entry name" value="Winged helix-like DNA-binding domain superfamily/Winged helix DNA-binding domain"/>
    <property type="match status" value="1"/>
</dbReference>
<dbReference type="Proteomes" id="UP000596074">
    <property type="component" value="Chromosome"/>
</dbReference>
<evidence type="ECO:0000256" key="3">
    <source>
        <dbReference type="ARBA" id="ARBA00023125"/>
    </source>
</evidence>
<dbReference type="InterPro" id="IPR005119">
    <property type="entry name" value="LysR_subst-bd"/>
</dbReference>
<dbReference type="PANTHER" id="PTHR30126:SF5">
    <property type="entry name" value="HTH-TYPE TRANSCRIPTIONAL ACTIVATOR CMPR"/>
    <property type="match status" value="1"/>
</dbReference>
<dbReference type="AlphaFoldDB" id="A0A9X7V3R6"/>
<dbReference type="PRINTS" id="PR00039">
    <property type="entry name" value="HTHLYSR"/>
</dbReference>
<name>A0A9X7V3R6_9GAMM</name>
<keyword evidence="7" id="KW-1185">Reference proteome</keyword>
<keyword evidence="3" id="KW-0238">DNA-binding</keyword>
<dbReference type="PANTHER" id="PTHR30126">
    <property type="entry name" value="HTH-TYPE TRANSCRIPTIONAL REGULATOR"/>
    <property type="match status" value="1"/>
</dbReference>
<dbReference type="RefSeq" id="WP_228345161.1">
    <property type="nucleotide sequence ID" value="NZ_CP046056.1"/>
</dbReference>
<evidence type="ECO:0000256" key="1">
    <source>
        <dbReference type="ARBA" id="ARBA00009437"/>
    </source>
</evidence>
<sequence length="317" mass="35003">MPLSIQRLATRLTFRQLQVFLAVYEQQGYSKAGDLLGLTQPAVSSQMRQLEDALGQPLFEYVGRKLYCTPAGETLALSVSRIFDEMRRLQTDLAALDGKVAGELRIVAVNTAQYVVPYLLRAFLDLHPDVQVTVRVVNRANAIQRLNDNSDDLVIMGMVPVDKPLASLPFLDNELVAVVPAGHPLLQLQQPALPDFLQAGLLTREPGSGSRLALELHCQQQRLDLKAIMQLGSNDAVKHAVLAGLGVAVLPKLSILPELQLGSLQTLALPGFPLRRSWCVVYPQGKHPTPAMRAFLDYVQQNIRQFEQMFSLPPVTE</sequence>
<dbReference type="GO" id="GO:0000976">
    <property type="term" value="F:transcription cis-regulatory region binding"/>
    <property type="evidence" value="ECO:0007669"/>
    <property type="project" value="TreeGrafter"/>
</dbReference>
<proteinExistence type="inferred from homology"/>
<dbReference type="Pfam" id="PF03466">
    <property type="entry name" value="LysR_substrate"/>
    <property type="match status" value="1"/>
</dbReference>
<evidence type="ECO:0000256" key="4">
    <source>
        <dbReference type="ARBA" id="ARBA00023163"/>
    </source>
</evidence>
<feature type="domain" description="HTH lysR-type" evidence="5">
    <location>
        <begin position="12"/>
        <end position="69"/>
    </location>
</feature>
<dbReference type="InterPro" id="IPR000847">
    <property type="entry name" value="LysR_HTH_N"/>
</dbReference>
<dbReference type="EMBL" id="CP046056">
    <property type="protein sequence ID" value="QQD25099.1"/>
    <property type="molecule type" value="Genomic_DNA"/>
</dbReference>
<dbReference type="SUPFAM" id="SSF53850">
    <property type="entry name" value="Periplasmic binding protein-like II"/>
    <property type="match status" value="1"/>
</dbReference>
<dbReference type="PROSITE" id="PS50931">
    <property type="entry name" value="HTH_LYSR"/>
    <property type="match status" value="1"/>
</dbReference>
<dbReference type="Gene3D" id="3.40.190.290">
    <property type="match status" value="1"/>
</dbReference>
<evidence type="ECO:0000256" key="2">
    <source>
        <dbReference type="ARBA" id="ARBA00023015"/>
    </source>
</evidence>
<evidence type="ECO:0000313" key="7">
    <source>
        <dbReference type="Proteomes" id="UP000596074"/>
    </source>
</evidence>
<dbReference type="InterPro" id="IPR036388">
    <property type="entry name" value="WH-like_DNA-bd_sf"/>
</dbReference>
<dbReference type="InterPro" id="IPR036390">
    <property type="entry name" value="WH_DNA-bd_sf"/>
</dbReference>
<protein>
    <submittedName>
        <fullName evidence="6">LysR family transcriptional regulator</fullName>
    </submittedName>
</protein>